<comment type="similarity">
    <text evidence="8 9">Belongs to the TonB-dependent receptor family.</text>
</comment>
<keyword evidence="10" id="KW-0732">Signal</keyword>
<evidence type="ECO:0000256" key="8">
    <source>
        <dbReference type="PROSITE-ProRule" id="PRU01360"/>
    </source>
</evidence>
<evidence type="ECO:0000256" key="5">
    <source>
        <dbReference type="ARBA" id="ARBA00023077"/>
    </source>
</evidence>
<dbReference type="EMBL" id="CP150096">
    <property type="protein sequence ID" value="WZN48096.1"/>
    <property type="molecule type" value="Genomic_DNA"/>
</dbReference>
<organism evidence="13 14">
    <name type="scientific">Chitinophaga caseinilytica</name>
    <dbReference type="NCBI Taxonomy" id="2267521"/>
    <lineage>
        <taxon>Bacteria</taxon>
        <taxon>Pseudomonadati</taxon>
        <taxon>Bacteroidota</taxon>
        <taxon>Chitinophagia</taxon>
        <taxon>Chitinophagales</taxon>
        <taxon>Chitinophagaceae</taxon>
        <taxon>Chitinophaga</taxon>
    </lineage>
</organism>
<evidence type="ECO:0000256" key="10">
    <source>
        <dbReference type="SAM" id="SignalP"/>
    </source>
</evidence>
<dbReference type="InterPro" id="IPR000531">
    <property type="entry name" value="Beta-barrel_TonB"/>
</dbReference>
<sequence length="1154" mass="129986">MKLTTVFMLTACITVSAGTFGQTVNFSIRKSSLEHFFKLVERQTGFSFLYSKEDIQSLEVSDLEVFKTDLNTALRKAFSGQPLTYTVLDNVVIVKRKANFAPSATMEILTPAAIDISGTVTDMDGTPLPGASILVKGTKKSAVSDVEGRFTVSASVGDVLVVRYVGYSEKEVKVGPETTLNVKLELLPSRLQGVSIVSTGYTTLSKERAAGSFSAISSKDLSNKMQTNLMERLEGLAPGFTFYKNQPQIRGVSTLYAGTAPLYVVDGIPYEGSIAAINPNDVATVTMLKDASAASIYGARAANGVIVIVTKAGKPGPMRVNLNSSFRVTPLPDRSYLNRMSSAELVDFQRDMFKYWSNDYAGIDERRFMHDVYALMYENKAGHITDAELESKLDVYRNRDRYSQVKDEFLRKAALVQQHNLSLSGGTDKHQYNLSVNYLRDNPYEKEQSNDRFGYNLRNLFNLNKWARLDVNVLGSHTRAEYNNGFNGYNILNGGKASYYMLRNPDGTPAQWYASKSQFEIERLNGLGLLDETMFAQTELSQQYYRNKSNYLNMNVGLNLRLMQGLSLDVRYQNERTEAFSSQLYRPNSNYVRTMLNDATVMTNGVPKVYLPNGGQFDETRSDNKSYTLRAQLNYNRLFSDKHKLQLLAGAERRNVHNTGTNVYKYGYDEFSLSYKSIDELTMLGTTIMGTEALFNQYRLSRRERGFTDNEKRFVSFFGNGSFTFNEKLTATGSIRIDQSNLFGTDPKYQYRPLWSAGLHYVISENDLPWLDRLAARATYGVNGNVYQNSGPYLISQDGGTNYYTNEPQADITAAPNNQLRWEKTNVVNLGIDFSIFRGRLTGSLDFYNKATSDLLGQLQEDPTKGWSSRMVNYGAMFNRGVDLSVTSENLRMRDFRWSTTFNFNYNKNELTDLYVSANQVIDFLYNPQNRVGLPMNTLYSVRYAGLNSSGRPQAKTKDGTIVTDAAKLTTDDLVNSGTTVPPFSASLINNVKYKNFELYFMFMYYGGHVMRDVIAPYLTKLPELNYTSNMDRLAMNYWRNPGDENIPGMAPAYYQQAPTGTTMLWDAADVNIAKASYLKLRDVTLAYNLPSSLLDKYKIKGLRVSMQVQNPWRWTANSQRLDPEVWSGLTLTNYATRGVLAPASYTFGLNLSF</sequence>
<evidence type="ECO:0000313" key="13">
    <source>
        <dbReference type="EMBL" id="WZN48096.1"/>
    </source>
</evidence>
<evidence type="ECO:0000256" key="3">
    <source>
        <dbReference type="ARBA" id="ARBA00022452"/>
    </source>
</evidence>
<keyword evidence="6 8" id="KW-0472">Membrane</keyword>
<dbReference type="InterPro" id="IPR008969">
    <property type="entry name" value="CarboxyPept-like_regulatory"/>
</dbReference>
<dbReference type="InterPro" id="IPR023997">
    <property type="entry name" value="TonB-dep_OMP_SusC/RagA_CS"/>
</dbReference>
<dbReference type="SUPFAM" id="SSF49464">
    <property type="entry name" value="Carboxypeptidase regulatory domain-like"/>
    <property type="match status" value="1"/>
</dbReference>
<protein>
    <submittedName>
        <fullName evidence="13">SusC/RagA family TonB-linked outer membrane protein</fullName>
    </submittedName>
</protein>
<reference evidence="13 14" key="1">
    <citation type="submission" date="2024-03" db="EMBL/GenBank/DDBJ databases">
        <title>Chitinophaga caseinilytica sp. nov., a casein hydrolysing bacterium isolated from forest soil.</title>
        <authorList>
            <person name="Lee D.S."/>
            <person name="Han D.M."/>
            <person name="Baek J.H."/>
            <person name="Choi D.G."/>
            <person name="Jeon J.H."/>
            <person name="Jeon C.O."/>
        </authorList>
    </citation>
    <scope>NUCLEOTIDE SEQUENCE [LARGE SCALE GENOMIC DNA]</scope>
    <source>
        <strain evidence="13 14">KACC 19118</strain>
    </source>
</reference>
<accession>A0ABZ2Z778</accession>
<dbReference type="InterPro" id="IPR023996">
    <property type="entry name" value="TonB-dep_OMP_SusC/RagA"/>
</dbReference>
<evidence type="ECO:0000259" key="11">
    <source>
        <dbReference type="Pfam" id="PF00593"/>
    </source>
</evidence>
<dbReference type="Pfam" id="PF13715">
    <property type="entry name" value="CarbopepD_reg_2"/>
    <property type="match status" value="1"/>
</dbReference>
<feature type="domain" description="TonB-dependent receptor-like beta-barrel" evidence="11">
    <location>
        <begin position="587"/>
        <end position="1111"/>
    </location>
</feature>
<keyword evidence="3 8" id="KW-1134">Transmembrane beta strand</keyword>
<keyword evidence="5 9" id="KW-0798">TonB box</keyword>
<evidence type="ECO:0000256" key="9">
    <source>
        <dbReference type="RuleBase" id="RU003357"/>
    </source>
</evidence>
<dbReference type="InterPro" id="IPR037066">
    <property type="entry name" value="Plug_dom_sf"/>
</dbReference>
<dbReference type="RefSeq" id="WP_341842696.1">
    <property type="nucleotide sequence ID" value="NZ_CP149792.1"/>
</dbReference>
<dbReference type="InterPro" id="IPR039426">
    <property type="entry name" value="TonB-dep_rcpt-like"/>
</dbReference>
<dbReference type="Pfam" id="PF00593">
    <property type="entry name" value="TonB_dep_Rec_b-barrel"/>
    <property type="match status" value="1"/>
</dbReference>
<name>A0ABZ2Z778_9BACT</name>
<feature type="chain" id="PRO_5046291727" evidence="10">
    <location>
        <begin position="18"/>
        <end position="1154"/>
    </location>
</feature>
<evidence type="ECO:0000256" key="4">
    <source>
        <dbReference type="ARBA" id="ARBA00022692"/>
    </source>
</evidence>
<dbReference type="NCBIfam" id="TIGR04057">
    <property type="entry name" value="SusC_RagA_signa"/>
    <property type="match status" value="1"/>
</dbReference>
<keyword evidence="2 8" id="KW-0813">Transport</keyword>
<dbReference type="InterPro" id="IPR012910">
    <property type="entry name" value="Plug_dom"/>
</dbReference>
<evidence type="ECO:0000313" key="14">
    <source>
        <dbReference type="Proteomes" id="UP001449657"/>
    </source>
</evidence>
<dbReference type="SUPFAM" id="SSF56935">
    <property type="entry name" value="Porins"/>
    <property type="match status" value="1"/>
</dbReference>
<comment type="subcellular location">
    <subcellularLocation>
        <location evidence="1 8">Cell outer membrane</location>
        <topology evidence="1 8">Multi-pass membrane protein</topology>
    </subcellularLocation>
</comment>
<dbReference type="Gene3D" id="2.170.130.10">
    <property type="entry name" value="TonB-dependent receptor, plug domain"/>
    <property type="match status" value="1"/>
</dbReference>
<evidence type="ECO:0000259" key="12">
    <source>
        <dbReference type="Pfam" id="PF07715"/>
    </source>
</evidence>
<evidence type="ECO:0000256" key="6">
    <source>
        <dbReference type="ARBA" id="ARBA00023136"/>
    </source>
</evidence>
<dbReference type="InterPro" id="IPR036942">
    <property type="entry name" value="Beta-barrel_TonB_sf"/>
</dbReference>
<keyword evidence="4 8" id="KW-0812">Transmembrane</keyword>
<dbReference type="NCBIfam" id="TIGR04056">
    <property type="entry name" value="OMP_RagA_SusC"/>
    <property type="match status" value="1"/>
</dbReference>
<evidence type="ECO:0000256" key="2">
    <source>
        <dbReference type="ARBA" id="ARBA00022448"/>
    </source>
</evidence>
<feature type="signal peptide" evidence="10">
    <location>
        <begin position="1"/>
        <end position="17"/>
    </location>
</feature>
<dbReference type="PROSITE" id="PS52016">
    <property type="entry name" value="TONB_DEPENDENT_REC_3"/>
    <property type="match status" value="1"/>
</dbReference>
<dbReference type="Proteomes" id="UP001449657">
    <property type="component" value="Chromosome"/>
</dbReference>
<feature type="domain" description="TonB-dependent receptor plug" evidence="12">
    <location>
        <begin position="206"/>
        <end position="305"/>
    </location>
</feature>
<proteinExistence type="inferred from homology"/>
<keyword evidence="7 8" id="KW-0998">Cell outer membrane</keyword>
<keyword evidence="14" id="KW-1185">Reference proteome</keyword>
<dbReference type="Pfam" id="PF07715">
    <property type="entry name" value="Plug"/>
    <property type="match status" value="1"/>
</dbReference>
<dbReference type="Gene3D" id="2.60.40.1120">
    <property type="entry name" value="Carboxypeptidase-like, regulatory domain"/>
    <property type="match status" value="1"/>
</dbReference>
<dbReference type="Gene3D" id="2.40.170.20">
    <property type="entry name" value="TonB-dependent receptor, beta-barrel domain"/>
    <property type="match status" value="1"/>
</dbReference>
<evidence type="ECO:0000256" key="1">
    <source>
        <dbReference type="ARBA" id="ARBA00004571"/>
    </source>
</evidence>
<evidence type="ECO:0000256" key="7">
    <source>
        <dbReference type="ARBA" id="ARBA00023237"/>
    </source>
</evidence>
<gene>
    <name evidence="13" type="ORF">WJU22_07905</name>
</gene>
<dbReference type="Gene3D" id="3.55.50.30">
    <property type="match status" value="1"/>
</dbReference>